<evidence type="ECO:0000256" key="4">
    <source>
        <dbReference type="ARBA" id="ARBA00023136"/>
    </source>
</evidence>
<keyword evidence="2 5" id="KW-0812">Transmembrane</keyword>
<feature type="transmembrane region" description="Helical" evidence="5">
    <location>
        <begin position="406"/>
        <end position="425"/>
    </location>
</feature>
<comment type="caution">
    <text evidence="7">The sequence shown here is derived from an EMBL/GenBank/DDBJ whole genome shotgun (WGS) entry which is preliminary data.</text>
</comment>
<dbReference type="EMBL" id="BIXY01000069">
    <property type="protein sequence ID" value="GCF10415.1"/>
    <property type="molecule type" value="Genomic_DNA"/>
</dbReference>
<feature type="transmembrane region" description="Helical" evidence="5">
    <location>
        <begin position="187"/>
        <end position="204"/>
    </location>
</feature>
<dbReference type="InterPro" id="IPR051533">
    <property type="entry name" value="WaaL-like"/>
</dbReference>
<dbReference type="PANTHER" id="PTHR37422">
    <property type="entry name" value="TEICHURONIC ACID BIOSYNTHESIS PROTEIN TUAE"/>
    <property type="match status" value="1"/>
</dbReference>
<feature type="transmembrane region" description="Helical" evidence="5">
    <location>
        <begin position="216"/>
        <end position="240"/>
    </location>
</feature>
<feature type="transmembrane region" description="Helical" evidence="5">
    <location>
        <begin position="345"/>
        <end position="369"/>
    </location>
</feature>
<protein>
    <recommendedName>
        <fullName evidence="6">O-antigen ligase-related domain-containing protein</fullName>
    </recommendedName>
</protein>
<dbReference type="Proteomes" id="UP000322530">
    <property type="component" value="Unassembled WGS sequence"/>
</dbReference>
<evidence type="ECO:0000256" key="5">
    <source>
        <dbReference type="SAM" id="Phobius"/>
    </source>
</evidence>
<evidence type="ECO:0000256" key="3">
    <source>
        <dbReference type="ARBA" id="ARBA00022989"/>
    </source>
</evidence>
<name>A0A5A5TGQ3_9CHLR</name>
<evidence type="ECO:0000259" key="6">
    <source>
        <dbReference type="Pfam" id="PF04932"/>
    </source>
</evidence>
<keyword evidence="3 5" id="KW-1133">Transmembrane helix</keyword>
<feature type="transmembrane region" description="Helical" evidence="5">
    <location>
        <begin position="34"/>
        <end position="56"/>
    </location>
</feature>
<dbReference type="GO" id="GO:0016020">
    <property type="term" value="C:membrane"/>
    <property type="evidence" value="ECO:0007669"/>
    <property type="project" value="UniProtKB-SubCell"/>
</dbReference>
<sequence length="437" mass="48927">MAAVMALVFTILVILRLDILTAMIVVVIHLYADWYLGLHLIAPLLAIMLLIAYYLTRSTRHPWVQLRCFWLWGLFLGFTIYPAIRGGLVMTYDAASFYPSDIMGALLMYWIGSLIVYDKWRLRFFFFLFSCLASLLALHTLYQNFTGTILFASSKVAVFLSQSDVAYYQMSGTNVQRTGSFFIDPNWNGAFLAMAFFLPTGLFISETNCWRKLCALLMMTVILLALMCTYSTGAWVAFLFGIGVLCLFSGKMLYCIALPIASFCVAVLLATLFPSQIALQMRHISANNELSLRIATWQTALRVIRAHPWDGVGLGHQIYLIQSNIYRVPAQFVMLSHPHDSYLEWAAMAGIPVAGIFISLLIATLWLAYRNWRCFRGASRTLIGSGIAAMVTLSINSISINGWTHFALAMMAWLILGAISSPLLCTKDGSTDTQESE</sequence>
<keyword evidence="4 5" id="KW-0472">Membrane</keyword>
<feature type="transmembrane region" description="Helical" evidence="5">
    <location>
        <begin position="7"/>
        <end position="28"/>
    </location>
</feature>
<dbReference type="AlphaFoldDB" id="A0A5A5TGQ3"/>
<reference evidence="7 8" key="1">
    <citation type="submission" date="2019-01" db="EMBL/GenBank/DDBJ databases">
        <title>Draft genome sequence of Dictyobacter sp. Uno17.</title>
        <authorList>
            <person name="Wang C.M."/>
            <person name="Zheng Y."/>
            <person name="Sakai Y."/>
            <person name="Abe K."/>
            <person name="Yokota A."/>
            <person name="Yabe S."/>
        </authorList>
    </citation>
    <scope>NUCLEOTIDE SEQUENCE [LARGE SCALE GENOMIC DNA]</scope>
    <source>
        <strain evidence="7 8">Uno17</strain>
    </source>
</reference>
<accession>A0A5A5TGQ3</accession>
<evidence type="ECO:0000313" key="7">
    <source>
        <dbReference type="EMBL" id="GCF10415.1"/>
    </source>
</evidence>
<organism evidence="7 8">
    <name type="scientific">Dictyobacter arantiisoli</name>
    <dbReference type="NCBI Taxonomy" id="2014874"/>
    <lineage>
        <taxon>Bacteria</taxon>
        <taxon>Bacillati</taxon>
        <taxon>Chloroflexota</taxon>
        <taxon>Ktedonobacteria</taxon>
        <taxon>Ktedonobacterales</taxon>
        <taxon>Dictyobacteraceae</taxon>
        <taxon>Dictyobacter</taxon>
    </lineage>
</organism>
<feature type="transmembrane region" description="Helical" evidence="5">
    <location>
        <begin position="124"/>
        <end position="142"/>
    </location>
</feature>
<evidence type="ECO:0000256" key="1">
    <source>
        <dbReference type="ARBA" id="ARBA00004141"/>
    </source>
</evidence>
<comment type="subcellular location">
    <subcellularLocation>
        <location evidence="1">Membrane</location>
        <topology evidence="1">Multi-pass membrane protein</topology>
    </subcellularLocation>
</comment>
<feature type="transmembrane region" description="Helical" evidence="5">
    <location>
        <begin position="96"/>
        <end position="117"/>
    </location>
</feature>
<dbReference type="InterPro" id="IPR007016">
    <property type="entry name" value="O-antigen_ligase-rel_domated"/>
</dbReference>
<evidence type="ECO:0000256" key="2">
    <source>
        <dbReference type="ARBA" id="ARBA00022692"/>
    </source>
</evidence>
<feature type="transmembrane region" description="Helical" evidence="5">
    <location>
        <begin position="68"/>
        <end position="84"/>
    </location>
</feature>
<dbReference type="Pfam" id="PF04932">
    <property type="entry name" value="Wzy_C"/>
    <property type="match status" value="1"/>
</dbReference>
<feature type="transmembrane region" description="Helical" evidence="5">
    <location>
        <begin position="252"/>
        <end position="273"/>
    </location>
</feature>
<keyword evidence="8" id="KW-1185">Reference proteome</keyword>
<feature type="transmembrane region" description="Helical" evidence="5">
    <location>
        <begin position="148"/>
        <end position="167"/>
    </location>
</feature>
<gene>
    <name evidence="7" type="ORF">KDI_39790</name>
</gene>
<proteinExistence type="predicted"/>
<dbReference type="PANTHER" id="PTHR37422:SF13">
    <property type="entry name" value="LIPOPOLYSACCHARIDE BIOSYNTHESIS PROTEIN PA4999-RELATED"/>
    <property type="match status" value="1"/>
</dbReference>
<evidence type="ECO:0000313" key="8">
    <source>
        <dbReference type="Proteomes" id="UP000322530"/>
    </source>
</evidence>
<feature type="transmembrane region" description="Helical" evidence="5">
    <location>
        <begin position="381"/>
        <end position="400"/>
    </location>
</feature>
<feature type="domain" description="O-antigen ligase-related" evidence="6">
    <location>
        <begin position="219"/>
        <end position="358"/>
    </location>
</feature>